<name>A0A939K7A6_9BACT</name>
<gene>
    <name evidence="2" type="ORF">J2I47_21805</name>
</gene>
<dbReference type="GO" id="GO:0003676">
    <property type="term" value="F:nucleic acid binding"/>
    <property type="evidence" value="ECO:0007669"/>
    <property type="project" value="InterPro"/>
</dbReference>
<accession>A0A939K7A6</accession>
<dbReference type="AlphaFoldDB" id="A0A939K7A6"/>
<dbReference type="EMBL" id="JAFMYV010000013">
    <property type="protein sequence ID" value="MBO0939206.1"/>
    <property type="molecule type" value="Genomic_DNA"/>
</dbReference>
<dbReference type="SMART" id="SM00974">
    <property type="entry name" value="T5orf172"/>
    <property type="match status" value="1"/>
</dbReference>
<evidence type="ECO:0000259" key="1">
    <source>
        <dbReference type="SMART" id="SM00974"/>
    </source>
</evidence>
<dbReference type="Proteomes" id="UP000664034">
    <property type="component" value="Unassembled WGS sequence"/>
</dbReference>
<dbReference type="RefSeq" id="WP_207366742.1">
    <property type="nucleotide sequence ID" value="NZ_JAFMYV010000013.1"/>
</dbReference>
<comment type="caution">
    <text evidence="2">The sequence shown here is derived from an EMBL/GenBank/DDBJ whole genome shotgun (WGS) entry which is preliminary data.</text>
</comment>
<reference evidence="2" key="1">
    <citation type="submission" date="2021-03" db="EMBL/GenBank/DDBJ databases">
        <title>Fibrella sp. HMF5335 genome sequencing and assembly.</title>
        <authorList>
            <person name="Kang H."/>
            <person name="Kim H."/>
            <person name="Bae S."/>
            <person name="Joh K."/>
        </authorList>
    </citation>
    <scope>NUCLEOTIDE SEQUENCE</scope>
    <source>
        <strain evidence="2">HMF5335</strain>
    </source>
</reference>
<sequence>MVKEYIYVTTNPIHNVELVKVGRSNSPKDRVKTLSNGQPSKHVLEWYMEVPDSHAAEKIAHMVLKPYKYKNEYFKIGFNEAVVIIKEKVCHALDLNQPACFEGRKLRAATAATLPTASATTETTTNQSEKKIAKDQKASLVATDVSAQLTQTERLSQFVHEVHTKWRKANRSLAGLFSKQVGDEGETYIKRTLESKHGYSVVFTPASQTPVDVIGIKWCGYFWHLVMIQVKMSTTKTAYELSGKETQAIRDFGRFLKEEYLASELYRDYADKPIAFSVGLANVKNHRPAQPRCTLNSSYFINWYWSKLPREKLARIQELVEEAHSLK</sequence>
<evidence type="ECO:0000313" key="2">
    <source>
        <dbReference type="EMBL" id="MBO0939206.1"/>
    </source>
</evidence>
<dbReference type="Gene3D" id="3.40.1350.10">
    <property type="match status" value="1"/>
</dbReference>
<organism evidence="2 3">
    <name type="scientific">Fibrella rubiginis</name>
    <dbReference type="NCBI Taxonomy" id="2817060"/>
    <lineage>
        <taxon>Bacteria</taxon>
        <taxon>Pseudomonadati</taxon>
        <taxon>Bacteroidota</taxon>
        <taxon>Cytophagia</taxon>
        <taxon>Cytophagales</taxon>
        <taxon>Spirosomataceae</taxon>
        <taxon>Fibrella</taxon>
    </lineage>
</organism>
<feature type="domain" description="Bacteriophage T5 Orf172 DNA-binding" evidence="1">
    <location>
        <begin position="13"/>
        <end position="88"/>
    </location>
</feature>
<dbReference type="InterPro" id="IPR011856">
    <property type="entry name" value="tRNA_endonuc-like_dom_sf"/>
</dbReference>
<proteinExistence type="predicted"/>
<protein>
    <submittedName>
        <fullName evidence="2">GIY-YIG nuclease family protein</fullName>
    </submittedName>
</protein>
<keyword evidence="3" id="KW-1185">Reference proteome</keyword>
<dbReference type="InterPro" id="IPR018306">
    <property type="entry name" value="Phage_T5_Orf172_DNA-bd"/>
</dbReference>
<evidence type="ECO:0000313" key="3">
    <source>
        <dbReference type="Proteomes" id="UP000664034"/>
    </source>
</evidence>
<dbReference type="Pfam" id="PF13455">
    <property type="entry name" value="MUG113"/>
    <property type="match status" value="1"/>
</dbReference>